<dbReference type="Proteomes" id="UP000886883">
    <property type="component" value="Unassembled WGS sequence"/>
</dbReference>
<sequence length="254" mass="28802">MGDGRIAEKNRRDWNSYAGEWAKRNHSDEMLSPVLRDPAKAFHPAVWGLLRKNFSDWSTKRICVPSSGDNLAVFAFALLGASVTSCDISENQLSNAKKIADREGIGHSIEWIRTDSMKLDGVADGAYDLVYTSNGVHVWLDDLNAMYQNVYRILKPGGWDVIFEKHPFTRPFDEGGNPVKSYDSIGPFEDEYSVNFHWRMQDIFNAVMDAGIRLCHLEEMCEEKDSPGLPEWFCLMGMRPELKVQRGCRTTGTL</sequence>
<name>A0A9D2SDV4_9FIRM</name>
<comment type="caution">
    <text evidence="2">The sequence shown here is derived from an EMBL/GenBank/DDBJ whole genome shotgun (WGS) entry which is preliminary data.</text>
</comment>
<keyword evidence="2" id="KW-0808">Transferase</keyword>
<reference evidence="2" key="2">
    <citation type="submission" date="2021-04" db="EMBL/GenBank/DDBJ databases">
        <authorList>
            <person name="Gilroy R."/>
        </authorList>
    </citation>
    <scope>NUCLEOTIDE SEQUENCE</scope>
    <source>
        <strain evidence="2">USAMLcec3-2134</strain>
    </source>
</reference>
<dbReference type="InterPro" id="IPR013216">
    <property type="entry name" value="Methyltransf_11"/>
</dbReference>
<dbReference type="GO" id="GO:0032259">
    <property type="term" value="P:methylation"/>
    <property type="evidence" value="ECO:0007669"/>
    <property type="project" value="UniProtKB-KW"/>
</dbReference>
<accession>A0A9D2SDV4</accession>
<dbReference type="SUPFAM" id="SSF53335">
    <property type="entry name" value="S-adenosyl-L-methionine-dependent methyltransferases"/>
    <property type="match status" value="1"/>
</dbReference>
<feature type="domain" description="Methyltransferase type 11" evidence="1">
    <location>
        <begin position="68"/>
        <end position="159"/>
    </location>
</feature>
<organism evidence="2 3">
    <name type="scientific">Candidatus Eisenbergiella merdigallinarum</name>
    <dbReference type="NCBI Taxonomy" id="2838552"/>
    <lineage>
        <taxon>Bacteria</taxon>
        <taxon>Bacillati</taxon>
        <taxon>Bacillota</taxon>
        <taxon>Clostridia</taxon>
        <taxon>Lachnospirales</taxon>
        <taxon>Lachnospiraceae</taxon>
        <taxon>Eisenbergiella</taxon>
    </lineage>
</organism>
<dbReference type="EMBL" id="DWXE01000044">
    <property type="protein sequence ID" value="HJB92209.1"/>
    <property type="molecule type" value="Genomic_DNA"/>
</dbReference>
<protein>
    <submittedName>
        <fullName evidence="2">Class I SAM-dependent methyltransferase</fullName>
    </submittedName>
</protein>
<proteinExistence type="predicted"/>
<dbReference type="Pfam" id="PF08241">
    <property type="entry name" value="Methyltransf_11"/>
    <property type="match status" value="1"/>
</dbReference>
<dbReference type="CDD" id="cd02440">
    <property type="entry name" value="AdoMet_MTases"/>
    <property type="match status" value="1"/>
</dbReference>
<dbReference type="InterPro" id="IPR029063">
    <property type="entry name" value="SAM-dependent_MTases_sf"/>
</dbReference>
<keyword evidence="2" id="KW-0489">Methyltransferase</keyword>
<evidence type="ECO:0000313" key="2">
    <source>
        <dbReference type="EMBL" id="HJB92209.1"/>
    </source>
</evidence>
<gene>
    <name evidence="2" type="ORF">H9763_12200</name>
</gene>
<dbReference type="PANTHER" id="PTHR43591">
    <property type="entry name" value="METHYLTRANSFERASE"/>
    <property type="match status" value="1"/>
</dbReference>
<dbReference type="GO" id="GO:0008757">
    <property type="term" value="F:S-adenosylmethionine-dependent methyltransferase activity"/>
    <property type="evidence" value="ECO:0007669"/>
    <property type="project" value="InterPro"/>
</dbReference>
<dbReference type="PANTHER" id="PTHR43591:SF24">
    <property type="entry name" value="2-METHOXY-6-POLYPRENYL-1,4-BENZOQUINOL METHYLASE, MITOCHONDRIAL"/>
    <property type="match status" value="1"/>
</dbReference>
<evidence type="ECO:0000313" key="3">
    <source>
        <dbReference type="Proteomes" id="UP000886883"/>
    </source>
</evidence>
<dbReference type="Gene3D" id="3.40.50.150">
    <property type="entry name" value="Vaccinia Virus protein VP39"/>
    <property type="match status" value="1"/>
</dbReference>
<dbReference type="AlphaFoldDB" id="A0A9D2SDV4"/>
<evidence type="ECO:0000259" key="1">
    <source>
        <dbReference type="Pfam" id="PF08241"/>
    </source>
</evidence>
<reference evidence="2" key="1">
    <citation type="journal article" date="2021" name="PeerJ">
        <title>Extensive microbial diversity within the chicken gut microbiome revealed by metagenomics and culture.</title>
        <authorList>
            <person name="Gilroy R."/>
            <person name="Ravi A."/>
            <person name="Getino M."/>
            <person name="Pursley I."/>
            <person name="Horton D.L."/>
            <person name="Alikhan N.F."/>
            <person name="Baker D."/>
            <person name="Gharbi K."/>
            <person name="Hall N."/>
            <person name="Watson M."/>
            <person name="Adriaenssens E.M."/>
            <person name="Foster-Nyarko E."/>
            <person name="Jarju S."/>
            <person name="Secka A."/>
            <person name="Antonio M."/>
            <person name="Oren A."/>
            <person name="Chaudhuri R.R."/>
            <person name="La Ragione R."/>
            <person name="Hildebrand F."/>
            <person name="Pallen M.J."/>
        </authorList>
    </citation>
    <scope>NUCLEOTIDE SEQUENCE</scope>
    <source>
        <strain evidence="2">USAMLcec3-2134</strain>
    </source>
</reference>